<accession>A0AA41Y3X5</accession>
<gene>
    <name evidence="1" type="ORF">N2K84_09610</name>
</gene>
<name>A0AA41Y3X5_9BACT</name>
<sequence>MVIYIHSTSPVLPETDAAVAFQGGQFHPNQLGETIMKILKDDIEVKMQIPGAIIRQKTDFGDATGLGKISGEYFSLSAGVDTTPLFMVLEGNLCQCPHWGYVISGQLTTTDSEGIEEVVNSNELFYWPSGHNVKVNEDAEIVMFSPQQEHTHVINHMIEKVKG</sequence>
<dbReference type="Proteomes" id="UP001163821">
    <property type="component" value="Unassembled WGS sequence"/>
</dbReference>
<evidence type="ECO:0008006" key="3">
    <source>
        <dbReference type="Google" id="ProtNLM"/>
    </source>
</evidence>
<organism evidence="1 2">
    <name type="scientific">Gaoshiqia sediminis</name>
    <dbReference type="NCBI Taxonomy" id="2986998"/>
    <lineage>
        <taxon>Bacteria</taxon>
        <taxon>Pseudomonadati</taxon>
        <taxon>Bacteroidota</taxon>
        <taxon>Bacteroidia</taxon>
        <taxon>Marinilabiliales</taxon>
        <taxon>Prolixibacteraceae</taxon>
        <taxon>Gaoshiqia</taxon>
    </lineage>
</organism>
<protein>
    <recommendedName>
        <fullName evidence="3">Cupin domain-containing protein</fullName>
    </recommendedName>
</protein>
<keyword evidence="2" id="KW-1185">Reference proteome</keyword>
<comment type="caution">
    <text evidence="1">The sequence shown here is derived from an EMBL/GenBank/DDBJ whole genome shotgun (WGS) entry which is preliminary data.</text>
</comment>
<dbReference type="EMBL" id="JAPAAF010000010">
    <property type="protein sequence ID" value="MCW0482984.1"/>
    <property type="molecule type" value="Genomic_DNA"/>
</dbReference>
<evidence type="ECO:0000313" key="2">
    <source>
        <dbReference type="Proteomes" id="UP001163821"/>
    </source>
</evidence>
<reference evidence="1" key="1">
    <citation type="submission" date="2022-10" db="EMBL/GenBank/DDBJ databases">
        <title>Gaoshiqiia sediminis gen. nov., sp. nov., isolated from coastal sediment.</title>
        <authorList>
            <person name="Yu W.X."/>
            <person name="Mu D.S."/>
            <person name="Du J.Z."/>
            <person name="Liang Y.Q."/>
        </authorList>
    </citation>
    <scope>NUCLEOTIDE SEQUENCE</scope>
    <source>
        <strain evidence="1">A06</strain>
    </source>
</reference>
<dbReference type="AlphaFoldDB" id="A0AA41Y3X5"/>
<evidence type="ECO:0000313" key="1">
    <source>
        <dbReference type="EMBL" id="MCW0482984.1"/>
    </source>
</evidence>
<proteinExistence type="predicted"/>